<comment type="subunit">
    <text evidence="9">Forms a cyclic heterotetrameric complex composed of two molecules of XerC and two molecules of XerD.</text>
</comment>
<feature type="active site" description="O-(3'-phospho-DNA)-tyrosine intermediate" evidence="9">
    <location>
        <position position="299"/>
    </location>
</feature>
<keyword evidence="5 9" id="KW-0229">DNA integration</keyword>
<evidence type="ECO:0000259" key="10">
    <source>
        <dbReference type="PROSITE" id="PS51898"/>
    </source>
</evidence>
<accession>A0A1W1Y0C1</accession>
<dbReference type="InterPro" id="IPR010998">
    <property type="entry name" value="Integrase_recombinase_N"/>
</dbReference>
<feature type="active site" evidence="9">
    <location>
        <position position="170"/>
    </location>
</feature>
<dbReference type="GO" id="GO:0007059">
    <property type="term" value="P:chromosome segregation"/>
    <property type="evidence" value="ECO:0007669"/>
    <property type="project" value="UniProtKB-UniRule"/>
</dbReference>
<evidence type="ECO:0000313" key="12">
    <source>
        <dbReference type="EMBL" id="SMC29584.1"/>
    </source>
</evidence>
<feature type="domain" description="Tyr recombinase" evidence="10">
    <location>
        <begin position="130"/>
        <end position="312"/>
    </location>
</feature>
<dbReference type="PANTHER" id="PTHR30349">
    <property type="entry name" value="PHAGE INTEGRASE-RELATED"/>
    <property type="match status" value="1"/>
</dbReference>
<evidence type="ECO:0000256" key="6">
    <source>
        <dbReference type="ARBA" id="ARBA00023125"/>
    </source>
</evidence>
<dbReference type="Proteomes" id="UP000192761">
    <property type="component" value="Unassembled WGS sequence"/>
</dbReference>
<evidence type="ECO:0000256" key="2">
    <source>
        <dbReference type="ARBA" id="ARBA00022490"/>
    </source>
</evidence>
<dbReference type="STRING" id="1121001.SAMN02745857_03940"/>
<dbReference type="PROSITE" id="PS51898">
    <property type="entry name" value="TYR_RECOMBINASE"/>
    <property type="match status" value="1"/>
</dbReference>
<feature type="active site" evidence="9">
    <location>
        <position position="267"/>
    </location>
</feature>
<evidence type="ECO:0000259" key="11">
    <source>
        <dbReference type="PROSITE" id="PS51900"/>
    </source>
</evidence>
<dbReference type="Pfam" id="PF02899">
    <property type="entry name" value="Phage_int_SAM_1"/>
    <property type="match status" value="1"/>
</dbReference>
<keyword evidence="7 9" id="KW-0233">DNA recombination</keyword>
<comment type="similarity">
    <text evidence="9">Belongs to the 'phage' integrase family. XerC subfamily.</text>
</comment>
<keyword evidence="6 9" id="KW-0238">DNA-binding</keyword>
<dbReference type="GO" id="GO:0006313">
    <property type="term" value="P:DNA transposition"/>
    <property type="evidence" value="ECO:0007669"/>
    <property type="project" value="UniProtKB-UniRule"/>
</dbReference>
<dbReference type="GO" id="GO:0009037">
    <property type="term" value="F:tyrosine-based site-specific recombinase activity"/>
    <property type="evidence" value="ECO:0007669"/>
    <property type="project" value="UniProtKB-UniRule"/>
</dbReference>
<dbReference type="OrthoDB" id="9801717at2"/>
<dbReference type="InterPro" id="IPR050090">
    <property type="entry name" value="Tyrosine_recombinase_XerCD"/>
</dbReference>
<evidence type="ECO:0000256" key="5">
    <source>
        <dbReference type="ARBA" id="ARBA00022908"/>
    </source>
</evidence>
<dbReference type="AlphaFoldDB" id="A0A1W1Y0C1"/>
<feature type="domain" description="Core-binding (CB)" evidence="11">
    <location>
        <begin position="21"/>
        <end position="109"/>
    </location>
</feature>
<dbReference type="HAMAP" id="MF_01808">
    <property type="entry name" value="Recomb_XerC_XerD"/>
    <property type="match status" value="1"/>
</dbReference>
<comment type="subcellular location">
    <subcellularLocation>
        <location evidence="1 9">Cytoplasm</location>
    </subcellularLocation>
</comment>
<dbReference type="InterPro" id="IPR023009">
    <property type="entry name" value="Tyrosine_recombinase_XerC/XerD"/>
</dbReference>
<dbReference type="SUPFAM" id="SSF56349">
    <property type="entry name" value="DNA breaking-rejoining enzymes"/>
    <property type="match status" value="1"/>
</dbReference>
<dbReference type="InterPro" id="IPR011010">
    <property type="entry name" value="DNA_brk_join_enz"/>
</dbReference>
<keyword evidence="4 9" id="KW-0159">Chromosome partition</keyword>
<feature type="active site" evidence="9">
    <location>
        <position position="194"/>
    </location>
</feature>
<sequence length="321" mass="35904">MATRPERRRRQVAAKATQPDPALLAAAAELTHFDQVLAGERAASPHTRSNYRRDVEQLLVLAAADAVPAAQLQARHIRGFVRQLRSRQYDARTIARMLSAWRAFYRIMQRDRGWPGNPALGIRPPKRGQRLPQAFDKDAAQGLLNALPAETALDLRDRAMFELAYSSGLRVSEIVGLKLVDLDLQAGLARVLGKGNKIRQVPVGGAACRALQDWLAERPVCLRHGEVAQVFVGRTGKPLSTRAVQLRCKHAARVVGLAEPFYPHKLRHSCATHLLQESHDLRAVQELLGHANLSTTQVYTHLDIDYLMKSYDQFHPRAKRQ</sequence>
<evidence type="ECO:0000256" key="4">
    <source>
        <dbReference type="ARBA" id="ARBA00022829"/>
    </source>
</evidence>
<feature type="active site" evidence="9">
    <location>
        <position position="264"/>
    </location>
</feature>
<feature type="active site" evidence="9">
    <location>
        <position position="290"/>
    </location>
</feature>
<reference evidence="12 13" key="1">
    <citation type="submission" date="2017-04" db="EMBL/GenBank/DDBJ databases">
        <authorList>
            <person name="Afonso C.L."/>
            <person name="Miller P.J."/>
            <person name="Scott M.A."/>
            <person name="Spackman E."/>
            <person name="Goraichik I."/>
            <person name="Dimitrov K.M."/>
            <person name="Suarez D.L."/>
            <person name="Swayne D.E."/>
        </authorList>
    </citation>
    <scope>NUCLEOTIDE SEQUENCE [LARGE SCALE GENOMIC DNA]</scope>
    <source>
        <strain evidence="12 13">DSM 23236</strain>
    </source>
</reference>
<dbReference type="Gene3D" id="1.10.150.130">
    <property type="match status" value="1"/>
</dbReference>
<dbReference type="CDD" id="cd00798">
    <property type="entry name" value="INT_XerDC_C"/>
    <property type="match status" value="1"/>
</dbReference>
<dbReference type="EMBL" id="FWXD01000037">
    <property type="protein sequence ID" value="SMC29584.1"/>
    <property type="molecule type" value="Genomic_DNA"/>
</dbReference>
<dbReference type="InterPro" id="IPR044068">
    <property type="entry name" value="CB"/>
</dbReference>
<dbReference type="RefSeq" id="WP_084092864.1">
    <property type="nucleotide sequence ID" value="NZ_FWXD01000037.1"/>
</dbReference>
<evidence type="ECO:0000256" key="3">
    <source>
        <dbReference type="ARBA" id="ARBA00022618"/>
    </source>
</evidence>
<evidence type="ECO:0000256" key="9">
    <source>
        <dbReference type="HAMAP-Rule" id="MF_01808"/>
    </source>
</evidence>
<dbReference type="PANTHER" id="PTHR30349:SF81">
    <property type="entry name" value="TYROSINE RECOMBINASE XERC"/>
    <property type="match status" value="1"/>
</dbReference>
<keyword evidence="13" id="KW-1185">Reference proteome</keyword>
<dbReference type="InterPro" id="IPR013762">
    <property type="entry name" value="Integrase-like_cat_sf"/>
</dbReference>
<dbReference type="InterPro" id="IPR002104">
    <property type="entry name" value="Integrase_catalytic"/>
</dbReference>
<dbReference type="InterPro" id="IPR004107">
    <property type="entry name" value="Integrase_SAM-like_N"/>
</dbReference>
<keyword evidence="2 9" id="KW-0963">Cytoplasm</keyword>
<dbReference type="GO" id="GO:0051301">
    <property type="term" value="P:cell division"/>
    <property type="evidence" value="ECO:0007669"/>
    <property type="project" value="UniProtKB-KW"/>
</dbReference>
<dbReference type="Pfam" id="PF00589">
    <property type="entry name" value="Phage_integrase"/>
    <property type="match status" value="1"/>
</dbReference>
<evidence type="ECO:0000313" key="13">
    <source>
        <dbReference type="Proteomes" id="UP000192761"/>
    </source>
</evidence>
<evidence type="ECO:0000256" key="1">
    <source>
        <dbReference type="ARBA" id="ARBA00004496"/>
    </source>
</evidence>
<dbReference type="Gene3D" id="1.10.443.10">
    <property type="entry name" value="Intergrase catalytic core"/>
    <property type="match status" value="1"/>
</dbReference>
<protein>
    <recommendedName>
        <fullName evidence="9">Tyrosine recombinase XerC</fullName>
    </recommendedName>
</protein>
<dbReference type="PROSITE" id="PS51900">
    <property type="entry name" value="CB"/>
    <property type="match status" value="1"/>
</dbReference>
<dbReference type="GO" id="GO:0003677">
    <property type="term" value="F:DNA binding"/>
    <property type="evidence" value="ECO:0007669"/>
    <property type="project" value="UniProtKB-UniRule"/>
</dbReference>
<proteinExistence type="inferred from homology"/>
<keyword evidence="3 9" id="KW-0132">Cell division</keyword>
<gene>
    <name evidence="9" type="primary">xerC</name>
    <name evidence="12" type="ORF">SAMN02745857_03940</name>
</gene>
<comment type="function">
    <text evidence="9">Site-specific tyrosine recombinase, which acts by catalyzing the cutting and rejoining of the recombining DNA molecules. The XerC-XerD complex is essential to convert dimers of the bacterial chromosome into monomers to permit their segregation at cell division. It also contributes to the segregational stability of plasmids.</text>
</comment>
<evidence type="ECO:0000256" key="8">
    <source>
        <dbReference type="ARBA" id="ARBA00023306"/>
    </source>
</evidence>
<dbReference type="GO" id="GO:0005737">
    <property type="term" value="C:cytoplasm"/>
    <property type="evidence" value="ECO:0007669"/>
    <property type="project" value="UniProtKB-SubCell"/>
</dbReference>
<name>A0A1W1Y0C1_9NEIS</name>
<organism evidence="12 13">
    <name type="scientific">Andreprevotia lacus DSM 23236</name>
    <dbReference type="NCBI Taxonomy" id="1121001"/>
    <lineage>
        <taxon>Bacteria</taxon>
        <taxon>Pseudomonadati</taxon>
        <taxon>Pseudomonadota</taxon>
        <taxon>Betaproteobacteria</taxon>
        <taxon>Neisseriales</taxon>
        <taxon>Chitinibacteraceae</taxon>
        <taxon>Andreprevotia</taxon>
    </lineage>
</organism>
<keyword evidence="8 9" id="KW-0131">Cell cycle</keyword>
<evidence type="ECO:0000256" key="7">
    <source>
        <dbReference type="ARBA" id="ARBA00023172"/>
    </source>
</evidence>